<keyword evidence="1" id="KW-0378">Hydrolase</keyword>
<sequence length="309" mass="35342">MLFDMKYIRSFFILLFILLTAAVSAQSNFPRDTSFTLNSAYQKDRKKFPDIRTVTEYKGDDIRTQKNILYKEIGDRKLLLDIYAPAKQDRKYPCVIMIHGGGWRSGDKDMMAGFASNLSLRGYVVLSVGYRLSLEAKYPAAVHDLEDAIVWARKHADQYQIDKRKIVTLGTSSGGQLASLLGTNTYSDRRKQVQATVNIDGILAFHHPESAEGEVAALWLGGKYEEVPKIWEQASALYQVSKRTAPVLFLNSSFPRFHAGRDDMILKLKKYGTDTEVCTFDPSPHTFWFYEPWFTPMLEKIDHFLNRVL</sequence>
<dbReference type="Proteomes" id="UP000006241">
    <property type="component" value="Unassembled WGS sequence"/>
</dbReference>
<organism evidence="4 5">
    <name type="scientific">Sphingobacterium spiritivorum ATCC 33300</name>
    <dbReference type="NCBI Taxonomy" id="525372"/>
    <lineage>
        <taxon>Bacteria</taxon>
        <taxon>Pseudomonadati</taxon>
        <taxon>Bacteroidota</taxon>
        <taxon>Sphingobacteriia</taxon>
        <taxon>Sphingobacteriales</taxon>
        <taxon>Sphingobacteriaceae</taxon>
        <taxon>Sphingobacterium</taxon>
    </lineage>
</organism>
<dbReference type="EMBL" id="ACHB01000007">
    <property type="protein sequence ID" value="EEI94018.1"/>
    <property type="molecule type" value="Genomic_DNA"/>
</dbReference>
<dbReference type="HOGENOM" id="CLU_012494_4_0_10"/>
<comment type="caution">
    <text evidence="4">The sequence shown here is derived from an EMBL/GenBank/DDBJ whole genome shotgun (WGS) entry which is preliminary data.</text>
</comment>
<reference evidence="4 5" key="1">
    <citation type="submission" date="2009-01" db="EMBL/GenBank/DDBJ databases">
        <authorList>
            <person name="Qin X."/>
            <person name="Bachman B."/>
            <person name="Battles P."/>
            <person name="Bell A."/>
            <person name="Bess C."/>
            <person name="Bickham C."/>
            <person name="Chaboub L."/>
            <person name="Chen D."/>
            <person name="Coyle M."/>
            <person name="Deiros D.R."/>
            <person name="Dinh H."/>
            <person name="Forbes L."/>
            <person name="Fowler G."/>
            <person name="Francisco L."/>
            <person name="Fu Q."/>
            <person name="Gubbala S."/>
            <person name="Hale W."/>
            <person name="Han Y."/>
            <person name="Hemphill L."/>
            <person name="Highlander S.K."/>
            <person name="Hirani K."/>
            <person name="Hogues M."/>
            <person name="Jackson L."/>
            <person name="Jakkamsetti A."/>
            <person name="Javaid M."/>
            <person name="Jiang H."/>
            <person name="Korchina V."/>
            <person name="Kovar C."/>
            <person name="Lara F."/>
            <person name="Lee S."/>
            <person name="Mata R."/>
            <person name="Mathew T."/>
            <person name="Moen C."/>
            <person name="Morales K."/>
            <person name="Munidasa M."/>
            <person name="Nazareth L."/>
            <person name="Ngo R."/>
            <person name="Nguyen L."/>
            <person name="Okwuonu G."/>
            <person name="Ongeri F."/>
            <person name="Patil S."/>
            <person name="Petrosino J."/>
            <person name="Pham C."/>
            <person name="Pham P."/>
            <person name="Pu L.-L."/>
            <person name="Puazo M."/>
            <person name="Raj R."/>
            <person name="Reid J."/>
            <person name="Rouhana J."/>
            <person name="Saada N."/>
            <person name="Shang Y."/>
            <person name="Simmons D."/>
            <person name="Thornton R."/>
            <person name="Warren J."/>
            <person name="Weissenberger G."/>
            <person name="Zhang J."/>
            <person name="Zhang L."/>
            <person name="Zhou C."/>
            <person name="Zhu D."/>
            <person name="Muzny D."/>
            <person name="Worley K."/>
            <person name="Gibbs R."/>
        </authorList>
    </citation>
    <scope>NUCLEOTIDE SEQUENCE [LARGE SCALE GENOMIC DNA]</scope>
    <source>
        <strain evidence="4 5">ATCC 33300</strain>
    </source>
</reference>
<dbReference type="InterPro" id="IPR050300">
    <property type="entry name" value="GDXG_lipolytic_enzyme"/>
</dbReference>
<dbReference type="GO" id="GO:0016787">
    <property type="term" value="F:hydrolase activity"/>
    <property type="evidence" value="ECO:0007669"/>
    <property type="project" value="UniProtKB-KW"/>
</dbReference>
<dbReference type="Pfam" id="PF20434">
    <property type="entry name" value="BD-FAE"/>
    <property type="match status" value="1"/>
</dbReference>
<dbReference type="Gene3D" id="3.40.50.1820">
    <property type="entry name" value="alpha/beta hydrolase"/>
    <property type="match status" value="1"/>
</dbReference>
<feature type="signal peptide" evidence="2">
    <location>
        <begin position="1"/>
        <end position="25"/>
    </location>
</feature>
<evidence type="ECO:0000313" key="5">
    <source>
        <dbReference type="Proteomes" id="UP000006241"/>
    </source>
</evidence>
<evidence type="ECO:0000313" key="4">
    <source>
        <dbReference type="EMBL" id="EEI94018.1"/>
    </source>
</evidence>
<name>C2FSP4_SPHSI</name>
<dbReference type="PANTHER" id="PTHR48081">
    <property type="entry name" value="AB HYDROLASE SUPERFAMILY PROTEIN C4A8.06C"/>
    <property type="match status" value="1"/>
</dbReference>
<feature type="chain" id="PRO_5002912161" description="BD-FAE-like domain-containing protein" evidence="2">
    <location>
        <begin position="26"/>
        <end position="309"/>
    </location>
</feature>
<feature type="domain" description="BD-FAE-like" evidence="3">
    <location>
        <begin position="80"/>
        <end position="250"/>
    </location>
</feature>
<dbReference type="SUPFAM" id="SSF53474">
    <property type="entry name" value="alpha/beta-Hydrolases"/>
    <property type="match status" value="1"/>
</dbReference>
<evidence type="ECO:0000256" key="1">
    <source>
        <dbReference type="ARBA" id="ARBA00022801"/>
    </source>
</evidence>
<evidence type="ECO:0000259" key="3">
    <source>
        <dbReference type="Pfam" id="PF20434"/>
    </source>
</evidence>
<keyword evidence="2" id="KW-0732">Signal</keyword>
<gene>
    <name evidence="4" type="ORF">HMPREF0765_0350</name>
</gene>
<dbReference type="InterPro" id="IPR029058">
    <property type="entry name" value="AB_hydrolase_fold"/>
</dbReference>
<dbReference type="AlphaFoldDB" id="C2FSP4"/>
<proteinExistence type="predicted"/>
<protein>
    <recommendedName>
        <fullName evidence="3">BD-FAE-like domain-containing protein</fullName>
    </recommendedName>
</protein>
<dbReference type="InterPro" id="IPR049492">
    <property type="entry name" value="BD-FAE-like_dom"/>
</dbReference>
<evidence type="ECO:0000256" key="2">
    <source>
        <dbReference type="SAM" id="SignalP"/>
    </source>
</evidence>
<accession>C2FSP4</accession>